<evidence type="ECO:0000256" key="6">
    <source>
        <dbReference type="SAM" id="Phobius"/>
    </source>
</evidence>
<dbReference type="Proteomes" id="UP000076555">
    <property type="component" value="Unassembled WGS sequence"/>
</dbReference>
<reference evidence="8 9" key="1">
    <citation type="submission" date="2016-04" db="EMBL/GenBank/DDBJ databases">
        <title>Draft Genome Assembly of the Bloom-forming Cyanobacterium Nodularia spumigena Strain CENA596 in Shrimp Production Ponds.</title>
        <authorList>
            <person name="Popin R.V."/>
            <person name="Rigonato J."/>
            <person name="Abreu V.A."/>
            <person name="Andreote A.P."/>
            <person name="Silveira S.B."/>
            <person name="Odebrecht C."/>
            <person name="Fiore M.F."/>
        </authorList>
    </citation>
    <scope>NUCLEOTIDE SEQUENCE [LARGE SCALE GENOMIC DNA]</scope>
    <source>
        <strain evidence="8 9">CENA596</strain>
    </source>
</reference>
<evidence type="ECO:0000256" key="5">
    <source>
        <dbReference type="SAM" id="Coils"/>
    </source>
</evidence>
<dbReference type="RefSeq" id="WP_063871029.1">
    <property type="nucleotide sequence ID" value="NZ_CAWMRI010000001.1"/>
</dbReference>
<dbReference type="PANTHER" id="PTHR41335">
    <property type="entry name" value="MEMBRANE PROTEIN-RELATED"/>
    <property type="match status" value="1"/>
</dbReference>
<evidence type="ECO:0000256" key="2">
    <source>
        <dbReference type="ARBA" id="ARBA00022692"/>
    </source>
</evidence>
<dbReference type="GO" id="GO:0005886">
    <property type="term" value="C:plasma membrane"/>
    <property type="evidence" value="ECO:0007669"/>
    <property type="project" value="InterPro"/>
</dbReference>
<feature type="domain" description="Lipopolysaccharide assembly protein A" evidence="7">
    <location>
        <begin position="21"/>
        <end position="82"/>
    </location>
</feature>
<proteinExistence type="predicted"/>
<dbReference type="AlphaFoldDB" id="A0A166L2M5"/>
<dbReference type="EMBL" id="LWAJ01000001">
    <property type="protein sequence ID" value="KZL51838.1"/>
    <property type="molecule type" value="Genomic_DNA"/>
</dbReference>
<accession>A0A166L2M5</accession>
<evidence type="ECO:0000259" key="7">
    <source>
        <dbReference type="Pfam" id="PF06305"/>
    </source>
</evidence>
<evidence type="ECO:0000256" key="1">
    <source>
        <dbReference type="ARBA" id="ARBA00022475"/>
    </source>
</evidence>
<feature type="coiled-coil region" evidence="5">
    <location>
        <begin position="69"/>
        <end position="96"/>
    </location>
</feature>
<sequence>MQIFYIIAVLVALFPVAFAFQNAVPISVRFFGVNFEASLAIVLIWTLGIGILIGLLASMPSVIKRNLKISKSKGRIAELENESNQHLETITHQRQRIENLERHLSLKDNP</sequence>
<evidence type="ECO:0000313" key="9">
    <source>
        <dbReference type="Proteomes" id="UP000076555"/>
    </source>
</evidence>
<evidence type="ECO:0000256" key="4">
    <source>
        <dbReference type="ARBA" id="ARBA00023136"/>
    </source>
</evidence>
<keyword evidence="4 6" id="KW-0472">Membrane</keyword>
<evidence type="ECO:0000313" key="8">
    <source>
        <dbReference type="EMBL" id="KZL51838.1"/>
    </source>
</evidence>
<feature type="transmembrane region" description="Helical" evidence="6">
    <location>
        <begin position="43"/>
        <end position="63"/>
    </location>
</feature>
<name>A0A166L2M5_NODSP</name>
<dbReference type="InterPro" id="IPR010445">
    <property type="entry name" value="LapA_dom"/>
</dbReference>
<keyword evidence="5" id="KW-0175">Coiled coil</keyword>
<organism evidence="8 9">
    <name type="scientific">Nodularia spumigena CENA596</name>
    <dbReference type="NCBI Taxonomy" id="1819295"/>
    <lineage>
        <taxon>Bacteria</taxon>
        <taxon>Bacillati</taxon>
        <taxon>Cyanobacteriota</taxon>
        <taxon>Cyanophyceae</taxon>
        <taxon>Nostocales</taxon>
        <taxon>Nodulariaceae</taxon>
        <taxon>Nodularia</taxon>
    </lineage>
</organism>
<evidence type="ECO:0000256" key="3">
    <source>
        <dbReference type="ARBA" id="ARBA00022989"/>
    </source>
</evidence>
<keyword evidence="3 6" id="KW-1133">Transmembrane helix</keyword>
<keyword evidence="2 6" id="KW-0812">Transmembrane</keyword>
<dbReference type="PANTHER" id="PTHR41335:SF1">
    <property type="entry name" value="MEMBRANE PROTEIN"/>
    <property type="match status" value="1"/>
</dbReference>
<comment type="caution">
    <text evidence="8">The sequence shown here is derived from an EMBL/GenBank/DDBJ whole genome shotgun (WGS) entry which is preliminary data.</text>
</comment>
<dbReference type="OrthoDB" id="9972349at2"/>
<dbReference type="Pfam" id="PF06305">
    <property type="entry name" value="LapA_dom"/>
    <property type="match status" value="1"/>
</dbReference>
<keyword evidence="1" id="KW-1003">Cell membrane</keyword>
<protein>
    <recommendedName>
        <fullName evidence="7">Lipopolysaccharide assembly protein A domain-containing protein</fullName>
    </recommendedName>
</protein>
<gene>
    <name evidence="8" type="ORF">A2T98_00050</name>
</gene>